<dbReference type="PANTHER" id="PTHR34031">
    <property type="entry name" value="CENTROSOMAL PROTEIN OF 162 KDA"/>
    <property type="match status" value="1"/>
</dbReference>
<evidence type="ECO:0000256" key="9">
    <source>
        <dbReference type="SAM" id="Coils"/>
    </source>
</evidence>
<feature type="compositionally biased region" description="Low complexity" evidence="10">
    <location>
        <begin position="469"/>
        <end position="479"/>
    </location>
</feature>
<dbReference type="EMBL" id="CAMXCT030006789">
    <property type="protein sequence ID" value="CAL4807378.1"/>
    <property type="molecule type" value="Genomic_DNA"/>
</dbReference>
<reference evidence="12 13" key="2">
    <citation type="submission" date="2024-05" db="EMBL/GenBank/DDBJ databases">
        <authorList>
            <person name="Chen Y."/>
            <person name="Shah S."/>
            <person name="Dougan E. K."/>
            <person name="Thang M."/>
            <person name="Chan C."/>
        </authorList>
    </citation>
    <scope>NUCLEOTIDE SEQUENCE [LARGE SCALE GENOMIC DNA]</scope>
</reference>
<name>A0A9P1GSM9_9DINO</name>
<evidence type="ECO:0000256" key="1">
    <source>
        <dbReference type="ARBA" id="ARBA00004114"/>
    </source>
</evidence>
<comment type="subcellular location">
    <subcellularLocation>
        <location evidence="1">Cytoplasm</location>
        <location evidence="1">Cytoskeleton</location>
        <location evidence="1">Microtubule organizing center</location>
        <location evidence="1">Centrosome</location>
        <location evidence="1">Centriole</location>
    </subcellularLocation>
</comment>
<dbReference type="EMBL" id="CAMXCT010006789">
    <property type="protein sequence ID" value="CAI4020066.1"/>
    <property type="molecule type" value="Genomic_DNA"/>
</dbReference>
<feature type="region of interest" description="Disordered" evidence="10">
    <location>
        <begin position="565"/>
        <end position="620"/>
    </location>
</feature>
<feature type="compositionally biased region" description="Polar residues" evidence="10">
    <location>
        <begin position="480"/>
        <end position="496"/>
    </location>
</feature>
<feature type="compositionally biased region" description="Polar residues" evidence="10">
    <location>
        <begin position="1123"/>
        <end position="1132"/>
    </location>
</feature>
<feature type="coiled-coil region" evidence="9">
    <location>
        <begin position="861"/>
        <end position="1036"/>
    </location>
</feature>
<keyword evidence="6" id="KW-0970">Cilium biogenesis/degradation</keyword>
<feature type="compositionally biased region" description="Low complexity" evidence="10">
    <location>
        <begin position="26"/>
        <end position="35"/>
    </location>
</feature>
<organism evidence="11">
    <name type="scientific">Cladocopium goreaui</name>
    <dbReference type="NCBI Taxonomy" id="2562237"/>
    <lineage>
        <taxon>Eukaryota</taxon>
        <taxon>Sar</taxon>
        <taxon>Alveolata</taxon>
        <taxon>Dinophyceae</taxon>
        <taxon>Suessiales</taxon>
        <taxon>Symbiodiniaceae</taxon>
        <taxon>Cladocopium</taxon>
    </lineage>
</organism>
<keyword evidence="5" id="KW-0493">Microtubule</keyword>
<evidence type="ECO:0000313" key="12">
    <source>
        <dbReference type="EMBL" id="CAL4807378.1"/>
    </source>
</evidence>
<feature type="compositionally biased region" description="Low complexity" evidence="10">
    <location>
        <begin position="371"/>
        <end position="391"/>
    </location>
</feature>
<keyword evidence="7 9" id="KW-0175">Coiled coil</keyword>
<reference evidence="11" key="1">
    <citation type="submission" date="2022-10" db="EMBL/GenBank/DDBJ databases">
        <authorList>
            <person name="Chen Y."/>
            <person name="Dougan E. K."/>
            <person name="Chan C."/>
            <person name="Rhodes N."/>
            <person name="Thang M."/>
        </authorList>
    </citation>
    <scope>NUCLEOTIDE SEQUENCE</scope>
</reference>
<feature type="coiled-coil region" evidence="9">
    <location>
        <begin position="791"/>
        <end position="832"/>
    </location>
</feature>
<gene>
    <name evidence="11" type="ORF">C1SCF055_LOCUS44515</name>
</gene>
<evidence type="ECO:0000313" key="11">
    <source>
        <dbReference type="EMBL" id="CAI4020066.1"/>
    </source>
</evidence>
<feature type="region of interest" description="Disordered" evidence="10">
    <location>
        <begin position="1111"/>
        <end position="1177"/>
    </location>
</feature>
<evidence type="ECO:0000256" key="6">
    <source>
        <dbReference type="ARBA" id="ARBA00022794"/>
    </source>
</evidence>
<keyword evidence="4" id="KW-0963">Cytoplasm</keyword>
<evidence type="ECO:0000256" key="8">
    <source>
        <dbReference type="ARBA" id="ARBA00023212"/>
    </source>
</evidence>
<dbReference type="GO" id="GO:0005814">
    <property type="term" value="C:centriole"/>
    <property type="evidence" value="ECO:0007669"/>
    <property type="project" value="UniProtKB-SubCell"/>
</dbReference>
<feature type="compositionally biased region" description="Basic and acidic residues" evidence="10">
    <location>
        <begin position="153"/>
        <end position="369"/>
    </location>
</feature>
<dbReference type="GO" id="GO:0005879">
    <property type="term" value="C:axonemal microtubule"/>
    <property type="evidence" value="ECO:0007669"/>
    <property type="project" value="TreeGrafter"/>
</dbReference>
<dbReference type="OrthoDB" id="2157184at2759"/>
<evidence type="ECO:0000256" key="4">
    <source>
        <dbReference type="ARBA" id="ARBA00022490"/>
    </source>
</evidence>
<evidence type="ECO:0000313" key="13">
    <source>
        <dbReference type="Proteomes" id="UP001152797"/>
    </source>
</evidence>
<evidence type="ECO:0000256" key="5">
    <source>
        <dbReference type="ARBA" id="ARBA00022701"/>
    </source>
</evidence>
<proteinExistence type="inferred from homology"/>
<accession>A0A9P1GSM9</accession>
<evidence type="ECO:0000256" key="2">
    <source>
        <dbReference type="ARBA" id="ARBA00009485"/>
    </source>
</evidence>
<dbReference type="Proteomes" id="UP001152797">
    <property type="component" value="Unassembled WGS sequence"/>
</dbReference>
<evidence type="ECO:0000256" key="3">
    <source>
        <dbReference type="ARBA" id="ARBA00021406"/>
    </source>
</evidence>
<feature type="coiled-coil region" evidence="9">
    <location>
        <begin position="670"/>
        <end position="767"/>
    </location>
</feature>
<feature type="compositionally biased region" description="Low complexity" evidence="10">
    <location>
        <begin position="126"/>
        <end position="139"/>
    </location>
</feature>
<feature type="compositionally biased region" description="Low complexity" evidence="10">
    <location>
        <begin position="1152"/>
        <end position="1172"/>
    </location>
</feature>
<sequence>MNDFEDFLNASGDTEDQHLVKRQPQRQRGGSPSYRGGRGRGAGRGDDLGFGRGGDPYASIEFGAIEFAGELSRPKSLGSKTKAGKHGGGERSEPASSPSAVRGAARSKGGATPSAKSEPAKAVSDSESSGAAQSEAEAQGGQGGHSLFASYKADIDQQLRESQEELKRQEEERERKKKEEEERKQAEETKRKEEEKKKAEEAARLEEEKKREAEEAKQKEEERKKREEEEAKKEEERQRREVEEAKRKEEAERQKREKEEEEEERRKQEEQQRREAEAQNEEQLRQEAEARKREEERRREAEEELRKREEEQRRREAEEAKEEQKRREAEAVKAEESQKAKNTEVEEKEDETLPARTHVDVEKKTEENVRTPTASVAPSSRAASPSAPSVTFPAPPDPSPRIQSPSPERPPPPFPASRSPSPAASQIFPPMPQSVPPVPQLPRTESSSLSPAVGAPRVSVQSPPPPKAPQVAPQVAPQPTRSVSSPTPRAPQSNQAPRLPLPARTLEVPEEGRTATNSLPFMPHDLHSRSASTAPLGAAPGPAHPSDRWCLPCEDGKLLVLRSTESAEQQEMNAYWRSQARGQVLDPPRPDANASLLMSSATSERSAPSPGSHGQSHAPDPALLDLAQRVDRMKLEACQGEIQGLKKKLVLLEEFNTDLAKLKTTAEAQAMQLDEQLMRSRMENKKLQDALNNQASQLREMREAKMAQEEQVQEAQEQMSAAAQQVVEATSKQAVLSQRVASLTQELAGLREERDTLKEDLALCGKENVDQTTSSTPQKLKEQHVSPNALLGRMQAELAMSEKMLRACEKENENLAQQNRQLRQGARLQREEVDGRQLQLVAELNAAKAEAAANPASMRRLAEVERELVAAKERAEEHARELERCREAKRQLEREIIAGPPPKPPNQELEQMEARCVLAQSEVAEMQEKLRYYAQSQQAMEEDRRQVEKLSEELRAAKTENGDLRRRPGLKEASKKIAELRRQNEELNECLRKRNPDSILALIKACEPAPEEKRELRDLKGRIAELEAQLQERDAMYDRRIRGLRAQYDHMRHEYERRSESKRLGPDLVEESIRRVGPDHEAVLQARIKDLERQVEHTKSYYLTKLRKREPLVPPWKPGGKSTAHTQNPSETRQIQHLQQQLQEREQRIAELENCARAQSSQSPQSPRQMAYPPAPTVPAVPAVPGYPPPAPPAHPSPAVASSLIRLFMASPEGSAMVALCTAQHWLAQSMRLERYDEVAAHAEMLIPIFLAAESAAKGSGEPVEMDMSYGTHRVLLQHDALRLEMPLLPSRVWNAWRHAMQRVAVIASQASLGATHRPKVQLQEAMAELRQSAEAVIQQLLPDGHPGPAPGESMLPRLSLEAVREDLDQRCEDQVSSRLLEEAEAQAGLDHRLPWAELLAVLVRSGISKQCVDLHGNPAIRIMFTRWMVSFGIVLGVQGSERGVRRHAQPVELEISASGVAKNQIYMRREASYEAEAATAEAQDDCTGLKVATACSNADVNASAASCESYKAPKGAAFYRCSWKRSEPNHGDEPGVPAACLLDEKAGVCGRLGDSSVTRST</sequence>
<feature type="compositionally biased region" description="Pro residues" evidence="10">
    <location>
        <begin position="429"/>
        <end position="440"/>
    </location>
</feature>
<keyword evidence="8" id="KW-0206">Cytoskeleton</keyword>
<feature type="region of interest" description="Disordered" evidence="10">
    <location>
        <begin position="68"/>
        <end position="544"/>
    </location>
</feature>
<dbReference type="InterPro" id="IPR038774">
    <property type="entry name" value="CEP162-like"/>
</dbReference>
<feature type="region of interest" description="Disordered" evidence="10">
    <location>
        <begin position="1"/>
        <end position="55"/>
    </location>
</feature>
<keyword evidence="13" id="KW-1185">Reference proteome</keyword>
<evidence type="ECO:0000256" key="7">
    <source>
        <dbReference type="ARBA" id="ARBA00023054"/>
    </source>
</evidence>
<feature type="compositionally biased region" description="Polar residues" evidence="10">
    <location>
        <begin position="596"/>
        <end position="606"/>
    </location>
</feature>
<comment type="caution">
    <text evidence="11">The sequence shown here is derived from an EMBL/GenBank/DDBJ whole genome shotgun (WGS) entry which is preliminary data.</text>
</comment>
<comment type="similarity">
    <text evidence="2">Belongs to the CEP162 family.</text>
</comment>
<feature type="compositionally biased region" description="Low complexity" evidence="10">
    <location>
        <begin position="1133"/>
        <end position="1142"/>
    </location>
</feature>
<dbReference type="PANTHER" id="PTHR34031:SF1">
    <property type="entry name" value="CENTROSOMAL PROTEIN OF 162 KDA"/>
    <property type="match status" value="1"/>
</dbReference>
<protein>
    <recommendedName>
        <fullName evidence="3">Centrosomal protein of 162 kDa</fullName>
    </recommendedName>
</protein>
<evidence type="ECO:0000256" key="10">
    <source>
        <dbReference type="SAM" id="MobiDB-lite"/>
    </source>
</evidence>
<dbReference type="GO" id="GO:0060271">
    <property type="term" value="P:cilium assembly"/>
    <property type="evidence" value="ECO:0007669"/>
    <property type="project" value="TreeGrafter"/>
</dbReference>
<dbReference type="EMBL" id="CAMXCT020006789">
    <property type="protein sequence ID" value="CAL1173441.1"/>
    <property type="molecule type" value="Genomic_DNA"/>
</dbReference>
<feature type="compositionally biased region" description="Low complexity" evidence="10">
    <location>
        <begin position="416"/>
        <end position="425"/>
    </location>
</feature>